<comment type="caution">
    <text evidence="5">The sequence shown here is derived from an EMBL/GenBank/DDBJ whole genome shotgun (WGS) entry which is preliminary data.</text>
</comment>
<feature type="repeat" description="WD" evidence="1">
    <location>
        <begin position="1119"/>
        <end position="1160"/>
    </location>
</feature>
<evidence type="ECO:0000313" key="5">
    <source>
        <dbReference type="EMBL" id="MCD9878377.1"/>
    </source>
</evidence>
<gene>
    <name evidence="5" type="ORF">LJ657_33150</name>
</gene>
<feature type="transmembrane region" description="Helical" evidence="3">
    <location>
        <begin position="472"/>
        <end position="492"/>
    </location>
</feature>
<dbReference type="InterPro" id="IPR049052">
    <property type="entry name" value="nSTAND1"/>
</dbReference>
<dbReference type="Pfam" id="PF20703">
    <property type="entry name" value="nSTAND1"/>
    <property type="match status" value="1"/>
</dbReference>
<evidence type="ECO:0000256" key="1">
    <source>
        <dbReference type="PROSITE-ProRule" id="PRU00221"/>
    </source>
</evidence>
<evidence type="ECO:0000259" key="4">
    <source>
        <dbReference type="Pfam" id="PF20703"/>
    </source>
</evidence>
<organism evidence="5 6">
    <name type="scientific">Streptomyces guryensis</name>
    <dbReference type="NCBI Taxonomy" id="2886947"/>
    <lineage>
        <taxon>Bacteria</taxon>
        <taxon>Bacillati</taxon>
        <taxon>Actinomycetota</taxon>
        <taxon>Actinomycetes</taxon>
        <taxon>Kitasatosporales</taxon>
        <taxon>Streptomycetaceae</taxon>
        <taxon>Streptomyces</taxon>
    </lineage>
</organism>
<dbReference type="PANTHER" id="PTHR19879:SF9">
    <property type="entry name" value="TRANSCRIPTION INITIATION FACTOR TFIID SUBUNIT 5"/>
    <property type="match status" value="1"/>
</dbReference>
<dbReference type="Pfam" id="PF00400">
    <property type="entry name" value="WD40"/>
    <property type="match status" value="1"/>
</dbReference>
<keyword evidence="3" id="KW-1133">Transmembrane helix</keyword>
<dbReference type="PROSITE" id="PS50294">
    <property type="entry name" value="WD_REPEATS_REGION"/>
    <property type="match status" value="1"/>
</dbReference>
<dbReference type="InterPro" id="IPR011047">
    <property type="entry name" value="Quinoprotein_ADH-like_sf"/>
</dbReference>
<dbReference type="SUPFAM" id="SSF52540">
    <property type="entry name" value="P-loop containing nucleoside triphosphate hydrolases"/>
    <property type="match status" value="1"/>
</dbReference>
<reference evidence="5" key="1">
    <citation type="submission" date="2021-12" db="EMBL/GenBank/DDBJ databases">
        <authorList>
            <person name="Lee J.-H."/>
            <person name="Kim S.-B."/>
        </authorList>
    </citation>
    <scope>NUCLEOTIDE SEQUENCE</scope>
    <source>
        <strain evidence="5">NR30</strain>
    </source>
</reference>
<accession>A0A9Q3VUG7</accession>
<feature type="domain" description="Novel STAND NTPase 1" evidence="4">
    <location>
        <begin position="66"/>
        <end position="423"/>
    </location>
</feature>
<keyword evidence="1" id="KW-0853">WD repeat</keyword>
<dbReference type="InterPro" id="IPR027417">
    <property type="entry name" value="P-loop_NTPase"/>
</dbReference>
<dbReference type="PROSITE" id="PS50082">
    <property type="entry name" value="WD_REPEATS_2"/>
    <property type="match status" value="1"/>
</dbReference>
<evidence type="ECO:0000313" key="6">
    <source>
        <dbReference type="Proteomes" id="UP001108029"/>
    </source>
</evidence>
<evidence type="ECO:0000256" key="3">
    <source>
        <dbReference type="SAM" id="Phobius"/>
    </source>
</evidence>
<dbReference type="Gene3D" id="2.130.10.10">
    <property type="entry name" value="YVTN repeat-like/Quinoprotein amine dehydrogenase"/>
    <property type="match status" value="3"/>
</dbReference>
<dbReference type="Proteomes" id="UP001108029">
    <property type="component" value="Unassembled WGS sequence"/>
</dbReference>
<dbReference type="AlphaFoldDB" id="A0A9Q3VUG7"/>
<dbReference type="SUPFAM" id="SSF50969">
    <property type="entry name" value="YVTN repeat-like/Quinoprotein amine dehydrogenase"/>
    <property type="match status" value="1"/>
</dbReference>
<protein>
    <submittedName>
        <fullName evidence="5">DNA-binding protein</fullName>
    </submittedName>
</protein>
<keyword evidence="6" id="KW-1185">Reference proteome</keyword>
<dbReference type="SUPFAM" id="SSF50998">
    <property type="entry name" value="Quinoprotein alcohol dehydrogenase-like"/>
    <property type="match status" value="1"/>
</dbReference>
<keyword evidence="5" id="KW-0238">DNA-binding</keyword>
<name>A0A9Q3VUG7_9ACTN</name>
<dbReference type="PANTHER" id="PTHR19879">
    <property type="entry name" value="TRANSCRIPTION INITIATION FACTOR TFIID"/>
    <property type="match status" value="1"/>
</dbReference>
<keyword evidence="3" id="KW-0472">Membrane</keyword>
<dbReference type="SMART" id="SM00320">
    <property type="entry name" value="WD40"/>
    <property type="match status" value="5"/>
</dbReference>
<dbReference type="GO" id="GO:0003677">
    <property type="term" value="F:DNA binding"/>
    <property type="evidence" value="ECO:0007669"/>
    <property type="project" value="UniProtKB-KW"/>
</dbReference>
<dbReference type="EMBL" id="JAJSBI010000021">
    <property type="protein sequence ID" value="MCD9878377.1"/>
    <property type="molecule type" value="Genomic_DNA"/>
</dbReference>
<dbReference type="InterPro" id="IPR001680">
    <property type="entry name" value="WD40_rpt"/>
</dbReference>
<sequence length="1230" mass="132628">MAQRTGQGASTLSQAAGGERLPTLPVLLAFVHACDGDPEEWEARWRQAAAETAASPRPDDENAVPPYRGLARFEPGDADMFFGRDQLTDSLLELTRTHRFSAVFGPSGSGKSSLLRAGLIPRLRTPDPAGPQPAALRVLTPGEHPLRTHEKRLIPKDGGETWLIVDQFEELYTLCTDSAERNEFIDRLLTAGDPASRLRVILAVRADFLGHCAQHSALTAALQHGTLLAGPMSRDELREAIVKPAQSAGLIVERSLTARLLDDVEEEPGALPLLSHALLETWHRRKGRALTESAYEAAGGLHGAIARTAEVAYTRLAPGQADLARRVLLRLINPGDGTPDTRRPTARTELHLDDHDDTATVLEHLTRARLLTLDGDTVDLAHEALISSWPRLRAWIEEDRERLRTHRQLTGAARTWHALGRDPGALYRGTRLAVAEETFPIADRRATLTKQEAAFLTASTDRLRHEHRRRRVFGGVLSLVVVLAVLAGGMAWQQNRSSEHRRTEAAANRVAAVADNTRYSDPVTAMRLSQAAWDTADTVETRSALFAAAMQREEDRFAPPGASQAGDLFLSADGNVLVQASNSRVMTWDVSSHRRTGLFKGFGEGSWTVQALSPDARRLALDADDRLVIWDIARGRPIGSPLASRAPFMTVFGPSGRTLLAEQSDGAGPATMRVWDLNRRRTLFQHPVPTFESAGISADDRFVALCPQSPGRVQLWRVAGGRRIPLQDTPAVGAADNCALTFSRDSRRVTIAVGGSVSTWDTSSGRQVGHFTNRAYSNLRYSGDGHFLVASNDSGIDIWRQPPLDDQPVMTYPIPSDKADDFRLDAGGRFIRYMASTGATTAAGSVVRTITLGDLTRLPWRSELSDGAWYSPDGSRLAIARRAGGKDRFWFADARTGRDTAQLPAADCPVTATSSGDRDREVEGGCTPAMSFSANGGTAAYALLPADEPTPRQQVVLWHQAGGPATLSLRLKHPALIRAIALSPDAAQLFLSARSGNGSEWIEVWDTHNRSRIRLIEGMGGTSMTVSPDGQLLAASDGRYAEVSTGRVGHLPLGFDTSETVESGGVASSLPPQNNIGTLTFSPDGKYLAAGDLSGRVTLLDGSLKRRLGIMSGLVTSDRQDAAAAVIALAFSSTGGTLAVGGDDGTVRLWDVAANQPLGTALPTPSDTVQALSFAPGNDTLYVASDYVPSQTYKVSPKAAAATVCTRADGGPSPREWHQMIPEVPYRRLC</sequence>
<dbReference type="InterPro" id="IPR015943">
    <property type="entry name" value="WD40/YVTN_repeat-like_dom_sf"/>
</dbReference>
<dbReference type="InterPro" id="IPR011044">
    <property type="entry name" value="Quino_amine_DH_bsu"/>
</dbReference>
<evidence type="ECO:0000256" key="2">
    <source>
        <dbReference type="SAM" id="MobiDB-lite"/>
    </source>
</evidence>
<keyword evidence="3" id="KW-0812">Transmembrane</keyword>
<proteinExistence type="predicted"/>
<feature type="region of interest" description="Disordered" evidence="2">
    <location>
        <begin position="45"/>
        <end position="64"/>
    </location>
</feature>